<evidence type="ECO:0000313" key="1">
    <source>
        <dbReference type="EMBL" id="JAI06777.1"/>
    </source>
</evidence>
<dbReference type="EMBL" id="GBXM01001801">
    <property type="protein sequence ID" value="JAI06777.1"/>
    <property type="molecule type" value="Transcribed_RNA"/>
</dbReference>
<dbReference type="AlphaFoldDB" id="A0A0E9XWJ7"/>
<protein>
    <submittedName>
        <fullName evidence="1">Uncharacterized protein</fullName>
    </submittedName>
</protein>
<organism evidence="1">
    <name type="scientific">Anguilla anguilla</name>
    <name type="common">European freshwater eel</name>
    <name type="synonym">Muraena anguilla</name>
    <dbReference type="NCBI Taxonomy" id="7936"/>
    <lineage>
        <taxon>Eukaryota</taxon>
        <taxon>Metazoa</taxon>
        <taxon>Chordata</taxon>
        <taxon>Craniata</taxon>
        <taxon>Vertebrata</taxon>
        <taxon>Euteleostomi</taxon>
        <taxon>Actinopterygii</taxon>
        <taxon>Neopterygii</taxon>
        <taxon>Teleostei</taxon>
        <taxon>Anguilliformes</taxon>
        <taxon>Anguillidae</taxon>
        <taxon>Anguilla</taxon>
    </lineage>
</organism>
<reference evidence="1" key="1">
    <citation type="submission" date="2014-11" db="EMBL/GenBank/DDBJ databases">
        <authorList>
            <person name="Amaro Gonzalez C."/>
        </authorList>
    </citation>
    <scope>NUCLEOTIDE SEQUENCE</scope>
</reference>
<sequence length="78" mass="9262">MNQKLYLNKSKYIRVSVYIFPQFRRVHFRRAPNLDLCYSKLSSSCLILIGLRISSLMNTQELLKGFLVQEYPVPRIPR</sequence>
<reference evidence="1" key="2">
    <citation type="journal article" date="2015" name="Fish Shellfish Immunol.">
        <title>Early steps in the European eel (Anguilla anguilla)-Vibrio vulnificus interaction in the gills: Role of the RtxA13 toxin.</title>
        <authorList>
            <person name="Callol A."/>
            <person name="Pajuelo D."/>
            <person name="Ebbesson L."/>
            <person name="Teles M."/>
            <person name="MacKenzie S."/>
            <person name="Amaro C."/>
        </authorList>
    </citation>
    <scope>NUCLEOTIDE SEQUENCE</scope>
</reference>
<accession>A0A0E9XWJ7</accession>
<name>A0A0E9XWJ7_ANGAN</name>
<proteinExistence type="predicted"/>